<dbReference type="PANTHER" id="PTHR15351">
    <property type="entry name" value="ERLIN (ER LIPID RAFT ASSOCIATED PROTEIN) HOMOLOG"/>
    <property type="match status" value="1"/>
</dbReference>
<evidence type="ECO:0000259" key="10">
    <source>
        <dbReference type="SMART" id="SM00244"/>
    </source>
</evidence>
<comment type="similarity">
    <text evidence="2">Belongs to the band 7/mec-2 family.</text>
</comment>
<proteinExistence type="inferred from homology"/>
<dbReference type="InterPro" id="IPR001107">
    <property type="entry name" value="Band_7"/>
</dbReference>
<dbReference type="GO" id="GO:0015485">
    <property type="term" value="F:cholesterol binding"/>
    <property type="evidence" value="ECO:0007669"/>
    <property type="project" value="TreeGrafter"/>
</dbReference>
<dbReference type="SUPFAM" id="SSF117892">
    <property type="entry name" value="Band 7/SPFH domain"/>
    <property type="match status" value="1"/>
</dbReference>
<comment type="caution">
    <text evidence="11">The sequence shown here is derived from an EMBL/GenBank/DDBJ whole genome shotgun (WGS) entry which is preliminary data.</text>
</comment>
<keyword evidence="5" id="KW-0735">Signal-anchor</keyword>
<dbReference type="PANTHER" id="PTHR15351:SF3">
    <property type="entry name" value="ERLIN"/>
    <property type="match status" value="1"/>
</dbReference>
<keyword evidence="8" id="KW-0325">Glycoprotein</keyword>
<sequence>MTQALSVMGIVVVVVGAIFNFCLHHIDEGHVGVYYRGGALLSSTSQPGYHVMLPFITSVKSVQTTLQTDEVKNVPCGTSGGVMIYFDRIEVVNMLAVSSVHNIVKNYTAEYDRTLIYNKVHHELNQFCSIHSLQEVYIDLFDQIDENLRTALQADLTLMAPGLFVQAVRVTKPKIPEQIRKNYEAMEAEKTKVMIAKERQKVVEKEAETDRKRAIIEAEKQAQVAQIQWNQKIMEKESLQKMSLIEDQTHLAREKNKADAEFYRWSREAEANKVILTPPYLELKKLDALSKNNKVYYGNSIPTIFLDGGSIGGVPPGERKIASEPKQ</sequence>
<organism evidence="11 12">
    <name type="scientific">Ridgeia piscesae</name>
    <name type="common">Tubeworm</name>
    <dbReference type="NCBI Taxonomy" id="27915"/>
    <lineage>
        <taxon>Eukaryota</taxon>
        <taxon>Metazoa</taxon>
        <taxon>Spiralia</taxon>
        <taxon>Lophotrochozoa</taxon>
        <taxon>Annelida</taxon>
        <taxon>Polychaeta</taxon>
        <taxon>Sedentaria</taxon>
        <taxon>Canalipalpata</taxon>
        <taxon>Sabellida</taxon>
        <taxon>Siboglinidae</taxon>
        <taxon>Ridgeia</taxon>
    </lineage>
</organism>
<reference evidence="11" key="1">
    <citation type="journal article" date="2023" name="Mol. Biol. Evol.">
        <title>Third-Generation Sequencing Reveals the Adaptive Role of the Epigenome in Three Deep-Sea Polychaetes.</title>
        <authorList>
            <person name="Perez M."/>
            <person name="Aroh O."/>
            <person name="Sun Y."/>
            <person name="Lan Y."/>
            <person name="Juniper S.K."/>
            <person name="Young C.R."/>
            <person name="Angers B."/>
            <person name="Qian P.Y."/>
        </authorList>
    </citation>
    <scope>NUCLEOTIDE SEQUENCE</scope>
    <source>
        <strain evidence="11">R07B-5</strain>
    </source>
</reference>
<evidence type="ECO:0000256" key="8">
    <source>
        <dbReference type="ARBA" id="ARBA00023180"/>
    </source>
</evidence>
<protein>
    <recommendedName>
        <fullName evidence="10">Band 7 domain-containing protein</fullName>
    </recommendedName>
</protein>
<keyword evidence="3 9" id="KW-0812">Transmembrane</keyword>
<dbReference type="InterPro" id="IPR033294">
    <property type="entry name" value="Erlin1/2"/>
</dbReference>
<evidence type="ECO:0000256" key="1">
    <source>
        <dbReference type="ARBA" id="ARBA00004648"/>
    </source>
</evidence>
<evidence type="ECO:0000313" key="12">
    <source>
        <dbReference type="Proteomes" id="UP001209878"/>
    </source>
</evidence>
<evidence type="ECO:0000256" key="2">
    <source>
        <dbReference type="ARBA" id="ARBA00008164"/>
    </source>
</evidence>
<dbReference type="Proteomes" id="UP001209878">
    <property type="component" value="Unassembled WGS sequence"/>
</dbReference>
<dbReference type="AlphaFoldDB" id="A0AAD9P2T5"/>
<evidence type="ECO:0000256" key="4">
    <source>
        <dbReference type="ARBA" id="ARBA00022824"/>
    </source>
</evidence>
<dbReference type="GO" id="GO:0032991">
    <property type="term" value="C:protein-containing complex"/>
    <property type="evidence" value="ECO:0007669"/>
    <property type="project" value="UniProtKB-ARBA"/>
</dbReference>
<feature type="domain" description="Band 7" evidence="10">
    <location>
        <begin position="21"/>
        <end position="187"/>
    </location>
</feature>
<dbReference type="FunFam" id="3.30.479.30:FF:000009">
    <property type="entry name" value="Erlin-2 isoform 1"/>
    <property type="match status" value="1"/>
</dbReference>
<evidence type="ECO:0000256" key="9">
    <source>
        <dbReference type="SAM" id="Phobius"/>
    </source>
</evidence>
<dbReference type="GO" id="GO:0031625">
    <property type="term" value="F:ubiquitin protein ligase binding"/>
    <property type="evidence" value="ECO:0007669"/>
    <property type="project" value="InterPro"/>
</dbReference>
<evidence type="ECO:0000256" key="6">
    <source>
        <dbReference type="ARBA" id="ARBA00022989"/>
    </source>
</evidence>
<feature type="transmembrane region" description="Helical" evidence="9">
    <location>
        <begin position="6"/>
        <end position="26"/>
    </location>
</feature>
<keyword evidence="6 9" id="KW-1133">Transmembrane helix</keyword>
<evidence type="ECO:0000256" key="5">
    <source>
        <dbReference type="ARBA" id="ARBA00022968"/>
    </source>
</evidence>
<gene>
    <name evidence="11" type="ORF">NP493_179g03001</name>
</gene>
<comment type="subcellular location">
    <subcellularLocation>
        <location evidence="1">Endoplasmic reticulum membrane</location>
        <topology evidence="1">Single-pass type II membrane protein</topology>
    </subcellularLocation>
</comment>
<keyword evidence="7 9" id="KW-0472">Membrane</keyword>
<evidence type="ECO:0000313" key="11">
    <source>
        <dbReference type="EMBL" id="KAK2187108.1"/>
    </source>
</evidence>
<dbReference type="EMBL" id="JAODUO010000178">
    <property type="protein sequence ID" value="KAK2187108.1"/>
    <property type="molecule type" value="Genomic_DNA"/>
</dbReference>
<dbReference type="GO" id="GO:0005789">
    <property type="term" value="C:endoplasmic reticulum membrane"/>
    <property type="evidence" value="ECO:0007669"/>
    <property type="project" value="UniProtKB-SubCell"/>
</dbReference>
<accession>A0AAD9P2T5</accession>
<dbReference type="CDD" id="cd03406">
    <property type="entry name" value="SPFH_like_u3"/>
    <property type="match status" value="1"/>
</dbReference>
<dbReference type="GO" id="GO:0032933">
    <property type="term" value="P:SREBP signaling pathway"/>
    <property type="evidence" value="ECO:0007669"/>
    <property type="project" value="TreeGrafter"/>
</dbReference>
<dbReference type="Pfam" id="PF01145">
    <property type="entry name" value="Band_7"/>
    <property type="match status" value="1"/>
</dbReference>
<dbReference type="InterPro" id="IPR036013">
    <property type="entry name" value="Band_7/SPFH_dom_sf"/>
</dbReference>
<dbReference type="SMART" id="SM00244">
    <property type="entry name" value="PHB"/>
    <property type="match status" value="1"/>
</dbReference>
<evidence type="ECO:0000256" key="3">
    <source>
        <dbReference type="ARBA" id="ARBA00022692"/>
    </source>
</evidence>
<evidence type="ECO:0000256" key="7">
    <source>
        <dbReference type="ARBA" id="ARBA00023136"/>
    </source>
</evidence>
<dbReference type="Gene3D" id="3.30.479.30">
    <property type="entry name" value="Band 7 domain"/>
    <property type="match status" value="1"/>
</dbReference>
<keyword evidence="12" id="KW-1185">Reference proteome</keyword>
<keyword evidence="4" id="KW-0256">Endoplasmic reticulum</keyword>
<name>A0AAD9P2T5_RIDPI</name>